<organism evidence="2 3">
    <name type="scientific">Candidatus Viridilinea mediisalina</name>
    <dbReference type="NCBI Taxonomy" id="2024553"/>
    <lineage>
        <taxon>Bacteria</taxon>
        <taxon>Bacillati</taxon>
        <taxon>Chloroflexota</taxon>
        <taxon>Chloroflexia</taxon>
        <taxon>Chloroflexales</taxon>
        <taxon>Chloroflexineae</taxon>
        <taxon>Oscillochloridaceae</taxon>
        <taxon>Candidatus Viridilinea</taxon>
    </lineage>
</organism>
<keyword evidence="1" id="KW-0808">Transferase</keyword>
<dbReference type="PANTHER" id="PTHR43861">
    <property type="entry name" value="TRANS-ACONITATE 2-METHYLTRANSFERASE-RELATED"/>
    <property type="match status" value="1"/>
</dbReference>
<dbReference type="GO" id="GO:0016740">
    <property type="term" value="F:transferase activity"/>
    <property type="evidence" value="ECO:0007669"/>
    <property type="project" value="UniProtKB-KW"/>
</dbReference>
<dbReference type="Gene3D" id="3.40.50.150">
    <property type="entry name" value="Vaccinia Virus protein VP39"/>
    <property type="match status" value="1"/>
</dbReference>
<dbReference type="Pfam" id="PF13489">
    <property type="entry name" value="Methyltransf_23"/>
    <property type="match status" value="1"/>
</dbReference>
<protein>
    <recommendedName>
        <fullName evidence="4">Methyltransferase type 12</fullName>
    </recommendedName>
</protein>
<accession>A0A2A6RLW7</accession>
<proteinExistence type="predicted"/>
<dbReference type="CDD" id="cd02440">
    <property type="entry name" value="AdoMet_MTases"/>
    <property type="match status" value="1"/>
</dbReference>
<evidence type="ECO:0000256" key="1">
    <source>
        <dbReference type="ARBA" id="ARBA00022679"/>
    </source>
</evidence>
<name>A0A2A6RLW7_9CHLR</name>
<gene>
    <name evidence="2" type="ORF">CJ255_06465</name>
</gene>
<evidence type="ECO:0000313" key="3">
    <source>
        <dbReference type="Proteomes" id="UP000220527"/>
    </source>
</evidence>
<dbReference type="SUPFAM" id="SSF53335">
    <property type="entry name" value="S-adenosyl-L-methionine-dependent methyltransferases"/>
    <property type="match status" value="1"/>
</dbReference>
<dbReference type="InterPro" id="IPR029063">
    <property type="entry name" value="SAM-dependent_MTases_sf"/>
</dbReference>
<comment type="caution">
    <text evidence="2">The sequence shown here is derived from an EMBL/GenBank/DDBJ whole genome shotgun (WGS) entry which is preliminary data.</text>
</comment>
<dbReference type="OrthoDB" id="9787662at2"/>
<dbReference type="RefSeq" id="WP_097643275.1">
    <property type="nucleotide sequence ID" value="NZ_NQWI01000019.1"/>
</dbReference>
<evidence type="ECO:0000313" key="2">
    <source>
        <dbReference type="EMBL" id="PDW03891.1"/>
    </source>
</evidence>
<dbReference type="EMBL" id="NQWI01000019">
    <property type="protein sequence ID" value="PDW03891.1"/>
    <property type="molecule type" value="Genomic_DNA"/>
</dbReference>
<keyword evidence="3" id="KW-1185">Reference proteome</keyword>
<dbReference type="Proteomes" id="UP000220527">
    <property type="component" value="Unassembled WGS sequence"/>
</dbReference>
<dbReference type="AlphaFoldDB" id="A0A2A6RLW7"/>
<reference evidence="3" key="1">
    <citation type="submission" date="2017-08" db="EMBL/GenBank/DDBJ databases">
        <authorList>
            <person name="Grouzdev D.S."/>
            <person name="Gaisin V.A."/>
            <person name="Rysina M.S."/>
            <person name="Gorlenko V.M."/>
        </authorList>
    </citation>
    <scope>NUCLEOTIDE SEQUENCE [LARGE SCALE GENOMIC DNA]</scope>
    <source>
        <strain evidence="3">Kir15-3F</strain>
    </source>
</reference>
<sequence>MRRLIPLELVVCPLCGADSSTPLVETPDHFGYVDGSFTVVRCRVCGLGYQNPRPTAAAFEAIYPPSYTPYQTERIEPGSIPPDLVRACAFIAQQQPAGGHLLDVGAGVGSFLHALALLQPHWQTCGLEPSPLPAAQAAHHGVTMQIGTLATAELAAQTWDAVTLWNVLEHLPNPLADLQRIRQLLRPNGCLYLTLPLYDSWDARLFGPYWLGWELPRHFIHFDRVSLTRMLHEAGFALLRMASLSGIDYCADQSMHIALRALVRNYTAHRLSQALIFSRPARMLCWRPYLQLATWRQRTTVVTIVAQPR</sequence>
<dbReference type="PANTHER" id="PTHR43861:SF3">
    <property type="entry name" value="PUTATIVE (AFU_ORTHOLOGUE AFUA_2G14390)-RELATED"/>
    <property type="match status" value="1"/>
</dbReference>
<evidence type="ECO:0008006" key="4">
    <source>
        <dbReference type="Google" id="ProtNLM"/>
    </source>
</evidence>